<comment type="caution">
    <text evidence="3">The sequence shown here is derived from an EMBL/GenBank/DDBJ whole genome shotgun (WGS) entry which is preliminary data.</text>
</comment>
<reference evidence="3" key="1">
    <citation type="submission" date="2019-04" db="EMBL/GenBank/DDBJ databases">
        <authorList>
            <person name="Alioto T."/>
            <person name="Alioto T."/>
        </authorList>
    </citation>
    <scope>NUCLEOTIDE SEQUENCE [LARGE SCALE GENOMIC DNA]</scope>
</reference>
<feature type="coiled-coil region" evidence="1">
    <location>
        <begin position="21"/>
        <end position="48"/>
    </location>
</feature>
<evidence type="ECO:0000313" key="3">
    <source>
        <dbReference type="EMBL" id="VTJ90709.1"/>
    </source>
</evidence>
<dbReference type="PANTHER" id="PTHR12722:SF2">
    <property type="entry name" value="PROTEIN FAM50A"/>
    <property type="match status" value="1"/>
</dbReference>
<protein>
    <submittedName>
        <fullName evidence="3">Uncharacterized protein</fullName>
    </submittedName>
</protein>
<feature type="region of interest" description="Disordered" evidence="2">
    <location>
        <begin position="72"/>
        <end position="135"/>
    </location>
</feature>
<dbReference type="EMBL" id="CABDUW010004922">
    <property type="protein sequence ID" value="VTJ90709.1"/>
    <property type="molecule type" value="Genomic_DNA"/>
</dbReference>
<dbReference type="AlphaFoldDB" id="A0A5E4DD38"/>
<dbReference type="GO" id="GO:0006325">
    <property type="term" value="P:chromatin organization"/>
    <property type="evidence" value="ECO:0007669"/>
    <property type="project" value="TreeGrafter"/>
</dbReference>
<proteinExistence type="predicted"/>
<evidence type="ECO:0000313" key="4">
    <source>
        <dbReference type="Proteomes" id="UP000335636"/>
    </source>
</evidence>
<feature type="non-terminal residue" evidence="3">
    <location>
        <position position="1"/>
    </location>
</feature>
<name>A0A5E4DD38_MARMO</name>
<keyword evidence="1" id="KW-0175">Coiled coil</keyword>
<gene>
    <name evidence="3" type="ORF">MONAX_5E008286</name>
</gene>
<dbReference type="PANTHER" id="PTHR12722">
    <property type="entry name" value="XAP-5 PROTEIN-RELATED"/>
    <property type="match status" value="1"/>
</dbReference>
<organism evidence="3 4">
    <name type="scientific">Marmota monax</name>
    <name type="common">Woodchuck</name>
    <dbReference type="NCBI Taxonomy" id="9995"/>
    <lineage>
        <taxon>Eukaryota</taxon>
        <taxon>Metazoa</taxon>
        <taxon>Chordata</taxon>
        <taxon>Craniata</taxon>
        <taxon>Vertebrata</taxon>
        <taxon>Euteleostomi</taxon>
        <taxon>Mammalia</taxon>
        <taxon>Eutheria</taxon>
        <taxon>Euarchontoglires</taxon>
        <taxon>Glires</taxon>
        <taxon>Rodentia</taxon>
        <taxon>Sciuromorpha</taxon>
        <taxon>Sciuridae</taxon>
        <taxon>Xerinae</taxon>
        <taxon>Marmotini</taxon>
        <taxon>Marmota</taxon>
    </lineage>
</organism>
<dbReference type="Proteomes" id="UP000335636">
    <property type="component" value="Unassembled WGS sequence"/>
</dbReference>
<feature type="compositionally biased region" description="Acidic residues" evidence="2">
    <location>
        <begin position="77"/>
        <end position="87"/>
    </location>
</feature>
<dbReference type="InterPro" id="IPR007005">
    <property type="entry name" value="XAP5"/>
</dbReference>
<feature type="compositionally biased region" description="Basic and acidic residues" evidence="2">
    <location>
        <begin position="88"/>
        <end position="103"/>
    </location>
</feature>
<sequence length="135" mass="15374">VANAATSAAAKAQYKGAPSEAGCAKNLMKKWEEHREQMEQRKQQIAEENIMKSNIDKKFCAHYDAVKAQLKSSTVGLEEEEGGEKEEEVAMHEEELEREEITPKRRKLGKNPDVDTSFLPDQDREKEGNRLQEEL</sequence>
<dbReference type="GO" id="GO:0005634">
    <property type="term" value="C:nucleus"/>
    <property type="evidence" value="ECO:0007669"/>
    <property type="project" value="InterPro"/>
</dbReference>
<keyword evidence="4" id="KW-1185">Reference proteome</keyword>
<evidence type="ECO:0000256" key="1">
    <source>
        <dbReference type="SAM" id="Coils"/>
    </source>
</evidence>
<feature type="compositionally biased region" description="Basic and acidic residues" evidence="2">
    <location>
        <begin position="121"/>
        <end position="135"/>
    </location>
</feature>
<accession>A0A5E4DD38</accession>
<evidence type="ECO:0000256" key="2">
    <source>
        <dbReference type="SAM" id="MobiDB-lite"/>
    </source>
</evidence>